<evidence type="ECO:0000259" key="5">
    <source>
        <dbReference type="PROSITE" id="PS01124"/>
    </source>
</evidence>
<dbReference type="GO" id="GO:0043565">
    <property type="term" value="F:sequence-specific DNA binding"/>
    <property type="evidence" value="ECO:0007669"/>
    <property type="project" value="InterPro"/>
</dbReference>
<evidence type="ECO:0000256" key="3">
    <source>
        <dbReference type="ARBA" id="ARBA00023163"/>
    </source>
</evidence>
<evidence type="ECO:0000313" key="7">
    <source>
        <dbReference type="EMBL" id="SCZ41173.1"/>
    </source>
</evidence>
<evidence type="ECO:0000313" key="8">
    <source>
        <dbReference type="Proteomes" id="UP000199347"/>
    </source>
</evidence>
<proteinExistence type="predicted"/>
<keyword evidence="8" id="KW-1185">Reference proteome</keyword>
<organism evidence="7 8">
    <name type="scientific">Afifella marina DSM 2698</name>
    <dbReference type="NCBI Taxonomy" id="1120955"/>
    <lineage>
        <taxon>Bacteria</taxon>
        <taxon>Pseudomonadati</taxon>
        <taxon>Pseudomonadota</taxon>
        <taxon>Alphaproteobacteria</taxon>
        <taxon>Hyphomicrobiales</taxon>
        <taxon>Afifellaceae</taxon>
        <taxon>Afifella</taxon>
    </lineage>
</organism>
<protein>
    <submittedName>
        <fullName evidence="7">Two-component system, response regulator YesN</fullName>
    </submittedName>
</protein>
<dbReference type="SUPFAM" id="SSF46689">
    <property type="entry name" value="Homeodomain-like"/>
    <property type="match status" value="2"/>
</dbReference>
<dbReference type="Pfam" id="PF00072">
    <property type="entry name" value="Response_reg"/>
    <property type="match status" value="1"/>
</dbReference>
<accession>A0A1G5NUZ8</accession>
<feature type="modified residue" description="4-aspartylphosphate" evidence="4">
    <location>
        <position position="79"/>
    </location>
</feature>
<dbReference type="Gene3D" id="3.40.50.2300">
    <property type="match status" value="1"/>
</dbReference>
<dbReference type="PROSITE" id="PS50110">
    <property type="entry name" value="RESPONSE_REGULATORY"/>
    <property type="match status" value="1"/>
</dbReference>
<dbReference type="RefSeq" id="WP_170130458.1">
    <property type="nucleotide sequence ID" value="NZ_FMVW01000006.1"/>
</dbReference>
<dbReference type="PANTHER" id="PTHR43280">
    <property type="entry name" value="ARAC-FAMILY TRANSCRIPTIONAL REGULATOR"/>
    <property type="match status" value="1"/>
</dbReference>
<dbReference type="InterPro" id="IPR009057">
    <property type="entry name" value="Homeodomain-like_sf"/>
</dbReference>
<dbReference type="InterPro" id="IPR018060">
    <property type="entry name" value="HTH_AraC"/>
</dbReference>
<keyword evidence="4" id="KW-0597">Phosphoprotein</keyword>
<keyword evidence="1" id="KW-0805">Transcription regulation</keyword>
<dbReference type="PANTHER" id="PTHR43280:SF28">
    <property type="entry name" value="HTH-TYPE TRANSCRIPTIONAL ACTIVATOR RHAS"/>
    <property type="match status" value="1"/>
</dbReference>
<dbReference type="InterPro" id="IPR011006">
    <property type="entry name" value="CheY-like_superfamily"/>
</dbReference>
<keyword evidence="2" id="KW-0238">DNA-binding</keyword>
<dbReference type="CDD" id="cd17536">
    <property type="entry name" value="REC_YesN-like"/>
    <property type="match status" value="1"/>
</dbReference>
<dbReference type="GO" id="GO:0000160">
    <property type="term" value="P:phosphorelay signal transduction system"/>
    <property type="evidence" value="ECO:0007669"/>
    <property type="project" value="InterPro"/>
</dbReference>
<dbReference type="PROSITE" id="PS01124">
    <property type="entry name" value="HTH_ARAC_FAMILY_2"/>
    <property type="match status" value="1"/>
</dbReference>
<reference evidence="7 8" key="1">
    <citation type="submission" date="2016-10" db="EMBL/GenBank/DDBJ databases">
        <authorList>
            <person name="de Groot N.N."/>
        </authorList>
    </citation>
    <scope>NUCLEOTIDE SEQUENCE [LARGE SCALE GENOMIC DNA]</scope>
    <source>
        <strain evidence="7 8">DSM 2698</strain>
    </source>
</reference>
<name>A0A1G5NUZ8_AFIMA</name>
<sequence length="289" mass="31968">MLELARTERFASMFQGAFQQESSVRPGLLVADDTPIIRSTISRVVAAEALDFANVWEAKNGSEAVELARRERPELILIDIKMPGVDGLDAAAIIKAELPRTRLIFLTAYDEFAYVQRALKIGALDYLLKPIRPAKLGELLRKLHGEICTELSASSSAADAEVARDVTSAATPCAQERDPVKRAIAFISENYADENMSLAAVANIAHLSPSHLAHRFRECVGISYKQFLTEKRIEAAKDLLLTTDTTNEAVAEQVGYANVTNFYRLFQRETGMTPAQFRRSEKEPVPNAQ</sequence>
<dbReference type="InterPro" id="IPR001789">
    <property type="entry name" value="Sig_transdc_resp-reg_receiver"/>
</dbReference>
<dbReference type="Pfam" id="PF12833">
    <property type="entry name" value="HTH_18"/>
    <property type="match status" value="1"/>
</dbReference>
<dbReference type="SMART" id="SM00448">
    <property type="entry name" value="REC"/>
    <property type="match status" value="1"/>
</dbReference>
<dbReference type="GO" id="GO:0003700">
    <property type="term" value="F:DNA-binding transcription factor activity"/>
    <property type="evidence" value="ECO:0007669"/>
    <property type="project" value="InterPro"/>
</dbReference>
<gene>
    <name evidence="7" type="ORF">SAMN03080610_02718</name>
</gene>
<dbReference type="STRING" id="1120955.SAMN03080610_02718"/>
<keyword evidence="3" id="KW-0804">Transcription</keyword>
<evidence type="ECO:0000256" key="2">
    <source>
        <dbReference type="ARBA" id="ARBA00023125"/>
    </source>
</evidence>
<dbReference type="SMART" id="SM00342">
    <property type="entry name" value="HTH_ARAC"/>
    <property type="match status" value="1"/>
</dbReference>
<dbReference type="Gene3D" id="1.10.10.60">
    <property type="entry name" value="Homeodomain-like"/>
    <property type="match status" value="2"/>
</dbReference>
<dbReference type="AlphaFoldDB" id="A0A1G5NUZ8"/>
<feature type="domain" description="Response regulatory" evidence="6">
    <location>
        <begin position="27"/>
        <end position="144"/>
    </location>
</feature>
<evidence type="ECO:0000256" key="1">
    <source>
        <dbReference type="ARBA" id="ARBA00023015"/>
    </source>
</evidence>
<evidence type="ECO:0000259" key="6">
    <source>
        <dbReference type="PROSITE" id="PS50110"/>
    </source>
</evidence>
<dbReference type="EMBL" id="FMVW01000006">
    <property type="protein sequence ID" value="SCZ41173.1"/>
    <property type="molecule type" value="Genomic_DNA"/>
</dbReference>
<dbReference type="Proteomes" id="UP000199347">
    <property type="component" value="Unassembled WGS sequence"/>
</dbReference>
<evidence type="ECO:0000256" key="4">
    <source>
        <dbReference type="PROSITE-ProRule" id="PRU00169"/>
    </source>
</evidence>
<dbReference type="SUPFAM" id="SSF52172">
    <property type="entry name" value="CheY-like"/>
    <property type="match status" value="1"/>
</dbReference>
<feature type="domain" description="HTH araC/xylS-type" evidence="5">
    <location>
        <begin position="181"/>
        <end position="280"/>
    </location>
</feature>